<evidence type="ECO:0000313" key="2">
    <source>
        <dbReference type="EMBL" id="KAF9518320.1"/>
    </source>
</evidence>
<name>A0A9P6E1D3_9AGAM</name>
<reference evidence="2" key="1">
    <citation type="journal article" date="2020" name="Nat. Commun.">
        <title>Large-scale genome sequencing of mycorrhizal fungi provides insights into the early evolution of symbiotic traits.</title>
        <authorList>
            <person name="Miyauchi S."/>
            <person name="Kiss E."/>
            <person name="Kuo A."/>
            <person name="Drula E."/>
            <person name="Kohler A."/>
            <person name="Sanchez-Garcia M."/>
            <person name="Morin E."/>
            <person name="Andreopoulos B."/>
            <person name="Barry K.W."/>
            <person name="Bonito G."/>
            <person name="Buee M."/>
            <person name="Carver A."/>
            <person name="Chen C."/>
            <person name="Cichocki N."/>
            <person name="Clum A."/>
            <person name="Culley D."/>
            <person name="Crous P.W."/>
            <person name="Fauchery L."/>
            <person name="Girlanda M."/>
            <person name="Hayes R.D."/>
            <person name="Keri Z."/>
            <person name="LaButti K."/>
            <person name="Lipzen A."/>
            <person name="Lombard V."/>
            <person name="Magnuson J."/>
            <person name="Maillard F."/>
            <person name="Murat C."/>
            <person name="Nolan M."/>
            <person name="Ohm R.A."/>
            <person name="Pangilinan J."/>
            <person name="Pereira M.F."/>
            <person name="Perotto S."/>
            <person name="Peter M."/>
            <person name="Pfister S."/>
            <person name="Riley R."/>
            <person name="Sitrit Y."/>
            <person name="Stielow J.B."/>
            <person name="Szollosi G."/>
            <person name="Zifcakova L."/>
            <person name="Stursova M."/>
            <person name="Spatafora J.W."/>
            <person name="Tedersoo L."/>
            <person name="Vaario L.M."/>
            <person name="Yamada A."/>
            <person name="Yan M."/>
            <person name="Wang P."/>
            <person name="Xu J."/>
            <person name="Bruns T."/>
            <person name="Baldrian P."/>
            <person name="Vilgalys R."/>
            <person name="Dunand C."/>
            <person name="Henrissat B."/>
            <person name="Grigoriev I.V."/>
            <person name="Hibbett D."/>
            <person name="Nagy L.G."/>
            <person name="Martin F.M."/>
        </authorList>
    </citation>
    <scope>NUCLEOTIDE SEQUENCE</scope>
    <source>
        <strain evidence="2">UP504</strain>
    </source>
</reference>
<dbReference type="EMBL" id="MU128926">
    <property type="protein sequence ID" value="KAF9518320.1"/>
    <property type="molecule type" value="Genomic_DNA"/>
</dbReference>
<organism evidence="2 3">
    <name type="scientific">Hydnum rufescens UP504</name>
    <dbReference type="NCBI Taxonomy" id="1448309"/>
    <lineage>
        <taxon>Eukaryota</taxon>
        <taxon>Fungi</taxon>
        <taxon>Dikarya</taxon>
        <taxon>Basidiomycota</taxon>
        <taxon>Agaricomycotina</taxon>
        <taxon>Agaricomycetes</taxon>
        <taxon>Cantharellales</taxon>
        <taxon>Hydnaceae</taxon>
        <taxon>Hydnum</taxon>
    </lineage>
</organism>
<sequence length="201" mass="23742">MKYIPKSASIISISSDSESDRASVHVLQPKNDSPPTQEISDDPPFTNDEYLTLIKFLASIRVHNEDTQWQKFHRMHPQRSRESWTNCVRRNREFFNEQVSLLEAREPFRRSVMQCPNIFPPPNLNGEEMFGRNSRRSTLIGLWPRIFDMIMHIPPWSLKLVQVVQQPKERVQTKLPRLPRWSRRPATLSQVRTSLRRKSKP</sequence>
<gene>
    <name evidence="2" type="ORF">BS47DRAFT_335910</name>
</gene>
<dbReference type="AlphaFoldDB" id="A0A9P6E1D3"/>
<proteinExistence type="predicted"/>
<feature type="region of interest" description="Disordered" evidence="1">
    <location>
        <begin position="14"/>
        <end position="44"/>
    </location>
</feature>
<evidence type="ECO:0000313" key="3">
    <source>
        <dbReference type="Proteomes" id="UP000886523"/>
    </source>
</evidence>
<evidence type="ECO:0000256" key="1">
    <source>
        <dbReference type="SAM" id="MobiDB-lite"/>
    </source>
</evidence>
<accession>A0A9P6E1D3</accession>
<keyword evidence="3" id="KW-1185">Reference proteome</keyword>
<dbReference type="Proteomes" id="UP000886523">
    <property type="component" value="Unassembled WGS sequence"/>
</dbReference>
<comment type="caution">
    <text evidence="2">The sequence shown here is derived from an EMBL/GenBank/DDBJ whole genome shotgun (WGS) entry which is preliminary data.</text>
</comment>
<protein>
    <submittedName>
        <fullName evidence="2">Uncharacterized protein</fullName>
    </submittedName>
</protein>